<feature type="domain" description="Tryptophan synthase beta chain-like PALP" evidence="4">
    <location>
        <begin position="20"/>
        <end position="318"/>
    </location>
</feature>
<dbReference type="PIRSF" id="PIRSF006278">
    <property type="entry name" value="ACCD_DCysDesulf"/>
    <property type="match status" value="1"/>
</dbReference>
<evidence type="ECO:0000313" key="6">
    <source>
        <dbReference type="Proteomes" id="UP000820669"/>
    </source>
</evidence>
<evidence type="ECO:0000259" key="4">
    <source>
        <dbReference type="Pfam" id="PF00291"/>
    </source>
</evidence>
<proteinExistence type="inferred from homology"/>
<gene>
    <name evidence="5" type="ORF">HF526_29145</name>
</gene>
<evidence type="ECO:0000256" key="1">
    <source>
        <dbReference type="ARBA" id="ARBA00001933"/>
    </source>
</evidence>
<sequence length="332" mass="33502">MSGSHVANDLGAAIPRFPLAVLPTPVVRAVHLERALGCGPLLVKRDDLIGFGVAGNKTRPLEFLMGAAREHAADVFITGGGPGSNFCAAAAQAARVAGMECELLVWGDPQGAPNLALAAAAGARLVPTGGDVREAVDELVVARADELAAQGCRAFAVPRGGSTGLGAVGFAVAAAELAAQLADRDPAEQPALIVLPVGSGGSCAGLLAGLAAVGLDVPVLGVSVSRPPAEIGPRVDLLARACATILGTPAPRPDRLELLDARGPGFGVASALERERARLALHTEGLLLDETYGAEAFSAAVDRLLADPPGPVLWWHTGGLVPAVSTIMKGPR</sequence>
<dbReference type="EMBL" id="JAAXLA010000081">
    <property type="protein sequence ID" value="NMI01330.1"/>
    <property type="molecule type" value="Genomic_DNA"/>
</dbReference>
<dbReference type="InterPro" id="IPR027278">
    <property type="entry name" value="ACCD_DCysDesulf"/>
</dbReference>
<reference evidence="5 6" key="1">
    <citation type="submission" date="2020-04" db="EMBL/GenBank/DDBJ databases">
        <authorList>
            <person name="Klaysubun C."/>
            <person name="Duangmal K."/>
            <person name="Lipun K."/>
        </authorList>
    </citation>
    <scope>NUCLEOTIDE SEQUENCE [LARGE SCALE GENOMIC DNA]</scope>
    <source>
        <strain evidence="5 6">K10HN5</strain>
    </source>
</reference>
<organism evidence="5 6">
    <name type="scientific">Pseudonocardia acidicola</name>
    <dbReference type="NCBI Taxonomy" id="2724939"/>
    <lineage>
        <taxon>Bacteria</taxon>
        <taxon>Bacillati</taxon>
        <taxon>Actinomycetota</taxon>
        <taxon>Actinomycetes</taxon>
        <taxon>Pseudonocardiales</taxon>
        <taxon>Pseudonocardiaceae</taxon>
        <taxon>Pseudonocardia</taxon>
    </lineage>
</organism>
<keyword evidence="6" id="KW-1185">Reference proteome</keyword>
<comment type="cofactor">
    <cofactor evidence="1">
        <name>pyridoxal 5'-phosphate</name>
        <dbReference type="ChEBI" id="CHEBI:597326"/>
    </cofactor>
</comment>
<keyword evidence="3" id="KW-0663">Pyridoxal phosphate</keyword>
<dbReference type="InterPro" id="IPR036052">
    <property type="entry name" value="TrpB-like_PALP_sf"/>
</dbReference>
<dbReference type="Gene3D" id="3.40.50.1100">
    <property type="match status" value="2"/>
</dbReference>
<dbReference type="RefSeq" id="WP_169384793.1">
    <property type="nucleotide sequence ID" value="NZ_JAAXLA010000081.1"/>
</dbReference>
<dbReference type="SUPFAM" id="SSF53686">
    <property type="entry name" value="Tryptophan synthase beta subunit-like PLP-dependent enzymes"/>
    <property type="match status" value="1"/>
</dbReference>
<dbReference type="Pfam" id="PF00291">
    <property type="entry name" value="PALP"/>
    <property type="match status" value="1"/>
</dbReference>
<protein>
    <submittedName>
        <fullName evidence="5">Pyridoxal-phosphate dependent enzyme</fullName>
    </submittedName>
</protein>
<dbReference type="InterPro" id="IPR001926">
    <property type="entry name" value="TrpB-like_PALP"/>
</dbReference>
<dbReference type="PANTHER" id="PTHR43780:SF2">
    <property type="entry name" value="1-AMINOCYCLOPROPANE-1-CARBOXYLATE DEAMINASE-RELATED"/>
    <property type="match status" value="1"/>
</dbReference>
<dbReference type="Proteomes" id="UP000820669">
    <property type="component" value="Unassembled WGS sequence"/>
</dbReference>
<name>A0ABX1SM20_9PSEU</name>
<evidence type="ECO:0000256" key="2">
    <source>
        <dbReference type="ARBA" id="ARBA00008639"/>
    </source>
</evidence>
<comment type="caution">
    <text evidence="5">The sequence shown here is derived from an EMBL/GenBank/DDBJ whole genome shotgun (WGS) entry which is preliminary data.</text>
</comment>
<accession>A0ABX1SM20</accession>
<comment type="similarity">
    <text evidence="2">Belongs to the ACC deaminase/D-cysteine desulfhydrase family.</text>
</comment>
<evidence type="ECO:0000313" key="5">
    <source>
        <dbReference type="EMBL" id="NMI01330.1"/>
    </source>
</evidence>
<dbReference type="PANTHER" id="PTHR43780">
    <property type="entry name" value="1-AMINOCYCLOPROPANE-1-CARBOXYLATE DEAMINASE-RELATED"/>
    <property type="match status" value="1"/>
</dbReference>
<evidence type="ECO:0000256" key="3">
    <source>
        <dbReference type="ARBA" id="ARBA00022898"/>
    </source>
</evidence>